<reference evidence="7 8" key="1">
    <citation type="submission" date="2018-06" db="EMBL/GenBank/DDBJ databases">
        <title>Population genomics shows no distinction between pathogenic Candida krusei and environmental Pichia kudriavzevii: One species, four names.</title>
        <authorList>
            <person name="Douglass A.P."/>
            <person name="Offei B."/>
            <person name="Braun-Galleani S."/>
            <person name="Coughlan A.Y."/>
            <person name="Martos A."/>
            <person name="Ortiz-Merino R.A."/>
            <person name="Byrne K.P."/>
            <person name="Wolfe K.H."/>
        </authorList>
    </citation>
    <scope>NUCLEOTIDE SEQUENCE [LARGE SCALE GENOMIC DNA]</scope>
    <source>
        <strain evidence="7 8">CBS573</strain>
    </source>
</reference>
<dbReference type="GO" id="GO:0012505">
    <property type="term" value="C:endomembrane system"/>
    <property type="evidence" value="ECO:0007669"/>
    <property type="project" value="UniProtKB-SubCell"/>
</dbReference>
<evidence type="ECO:0000256" key="3">
    <source>
        <dbReference type="ARBA" id="ARBA00022989"/>
    </source>
</evidence>
<dbReference type="KEGG" id="pkz:C5L36_0E00190"/>
<feature type="transmembrane region" description="Helical" evidence="5">
    <location>
        <begin position="169"/>
        <end position="190"/>
    </location>
</feature>
<dbReference type="Pfam" id="PF06398">
    <property type="entry name" value="Pex24p"/>
    <property type="match status" value="1"/>
</dbReference>
<dbReference type="GO" id="GO:0005778">
    <property type="term" value="C:peroxisomal membrane"/>
    <property type="evidence" value="ECO:0007669"/>
    <property type="project" value="TreeGrafter"/>
</dbReference>
<keyword evidence="2 5" id="KW-0812">Transmembrane</keyword>
<evidence type="ECO:0000256" key="2">
    <source>
        <dbReference type="ARBA" id="ARBA00022692"/>
    </source>
</evidence>
<protein>
    <recommendedName>
        <fullName evidence="6">TECPR1-like DysF domain-containing protein</fullName>
    </recommendedName>
</protein>
<dbReference type="Proteomes" id="UP000249293">
    <property type="component" value="Chromosome 5"/>
</dbReference>
<dbReference type="PANTHER" id="PTHR31679">
    <property type="entry name" value="PEROXISOMAL MEMBRANE PROTEIN PEX30-RELATED"/>
    <property type="match status" value="1"/>
</dbReference>
<dbReference type="RefSeq" id="XP_029323426.1">
    <property type="nucleotide sequence ID" value="XM_029467566.1"/>
</dbReference>
<gene>
    <name evidence="7" type="ORF">C5L36_0E00190</name>
</gene>
<accession>A0A2U9R934</accession>
<evidence type="ECO:0000256" key="1">
    <source>
        <dbReference type="ARBA" id="ARBA00004308"/>
    </source>
</evidence>
<feature type="transmembrane region" description="Helical" evidence="5">
    <location>
        <begin position="80"/>
        <end position="97"/>
    </location>
</feature>
<dbReference type="GO" id="GO:0007031">
    <property type="term" value="P:peroxisome organization"/>
    <property type="evidence" value="ECO:0007669"/>
    <property type="project" value="UniProtKB-ARBA"/>
</dbReference>
<dbReference type="STRING" id="4909.A0A2U9R934"/>
<feature type="transmembrane region" description="Helical" evidence="5">
    <location>
        <begin position="57"/>
        <end position="74"/>
    </location>
</feature>
<evidence type="ECO:0000256" key="5">
    <source>
        <dbReference type="SAM" id="Phobius"/>
    </source>
</evidence>
<dbReference type="EMBL" id="CP028777">
    <property type="protein sequence ID" value="AWU77950.1"/>
    <property type="molecule type" value="Genomic_DNA"/>
</dbReference>
<organism evidence="7 8">
    <name type="scientific">Pichia kudriavzevii</name>
    <name type="common">Yeast</name>
    <name type="synonym">Issatchenkia orientalis</name>
    <dbReference type="NCBI Taxonomy" id="4909"/>
    <lineage>
        <taxon>Eukaryota</taxon>
        <taxon>Fungi</taxon>
        <taxon>Dikarya</taxon>
        <taxon>Ascomycota</taxon>
        <taxon>Saccharomycotina</taxon>
        <taxon>Pichiomycetes</taxon>
        <taxon>Pichiales</taxon>
        <taxon>Pichiaceae</taxon>
        <taxon>Pichia</taxon>
    </lineage>
</organism>
<dbReference type="GeneID" id="40385809"/>
<feature type="transmembrane region" description="Helical" evidence="5">
    <location>
        <begin position="29"/>
        <end position="50"/>
    </location>
</feature>
<name>A0A2U9R934_PICKU</name>
<evidence type="ECO:0000259" key="6">
    <source>
        <dbReference type="Pfam" id="PF06398"/>
    </source>
</evidence>
<keyword evidence="8" id="KW-1185">Reference proteome</keyword>
<evidence type="ECO:0000256" key="4">
    <source>
        <dbReference type="ARBA" id="ARBA00023136"/>
    </source>
</evidence>
<feature type="domain" description="TECPR1-like DysF" evidence="6">
    <location>
        <begin position="20"/>
        <end position="337"/>
    </location>
</feature>
<dbReference type="InterPro" id="IPR010482">
    <property type="entry name" value="TECPR1-like_DysF"/>
</dbReference>
<evidence type="ECO:0000313" key="8">
    <source>
        <dbReference type="Proteomes" id="UP000249293"/>
    </source>
</evidence>
<dbReference type="PANTHER" id="PTHR31679:SF2">
    <property type="entry name" value="PEROXISOMAL MEMBRANE PROTEIN PEX30-RELATED"/>
    <property type="match status" value="1"/>
</dbReference>
<dbReference type="OrthoDB" id="5586090at2759"/>
<evidence type="ECO:0000313" key="7">
    <source>
        <dbReference type="EMBL" id="AWU77950.1"/>
    </source>
</evidence>
<sequence length="345" mass="40881">MPGGTVYAQFVSFQREYPQSLLGDTPPEVIAALIAIYPVLVTANRILGFITWTTDSCYRNFVVFCLYSLLILHWNNYFLIVLPTIMALSFCCYAWFIRKSYVEFGESGHSSPTIEEVLNTLDNFTMRSSLIFDMNIKEMASKRKIRSLLTNLSVLTPLYSLFMKHHVSANTWIFMVSLIMYTYYSSPFMAMRQLLWRFKPLRYVAQVLTGEHYPLEDKDVEITILNLNTRESIDRNTKIAELHLVENQRRWLGVGWCSKMFLWEETPSYYSPDTKRGFDTLSQYEFPLLRNYPHSTWTWVDDSWRANGGWTYFDYHWQDGQQQDSLTRYTRRRLLKRKCLLSLRR</sequence>
<keyword evidence="4 5" id="KW-0472">Membrane</keyword>
<keyword evidence="3 5" id="KW-1133">Transmembrane helix</keyword>
<comment type="subcellular location">
    <subcellularLocation>
        <location evidence="1">Endomembrane system</location>
    </subcellularLocation>
</comment>
<dbReference type="VEuPathDB" id="FungiDB:C5L36_0E00190"/>
<dbReference type="InterPro" id="IPR052646">
    <property type="entry name" value="Peroxisomal_PEX28-32"/>
</dbReference>
<dbReference type="AlphaFoldDB" id="A0A2U9R934"/>
<proteinExistence type="predicted"/>